<feature type="transmembrane region" description="Helical" evidence="2">
    <location>
        <begin position="237"/>
        <end position="255"/>
    </location>
</feature>
<keyword evidence="2" id="KW-1133">Transmembrane helix</keyword>
<dbReference type="KEGG" id="hnv:DDQ68_06455"/>
<keyword evidence="1" id="KW-0175">Coiled coil</keyword>
<reference evidence="4" key="1">
    <citation type="submission" date="2018-04" db="EMBL/GenBank/DDBJ databases">
        <title>Complete genome of Antarctic heterotrophic bacterium Hymenobacter nivis.</title>
        <authorList>
            <person name="Terashima M."/>
        </authorList>
    </citation>
    <scope>NUCLEOTIDE SEQUENCE [LARGE SCALE GENOMIC DNA]</scope>
    <source>
        <strain evidence="4">NBRC 111535</strain>
    </source>
</reference>
<keyword evidence="4" id="KW-1185">Reference proteome</keyword>
<evidence type="ECO:0008006" key="5">
    <source>
        <dbReference type="Google" id="ProtNLM"/>
    </source>
</evidence>
<organism evidence="3 4">
    <name type="scientific">Hymenobacter nivis</name>
    <dbReference type="NCBI Taxonomy" id="1850093"/>
    <lineage>
        <taxon>Bacteria</taxon>
        <taxon>Pseudomonadati</taxon>
        <taxon>Bacteroidota</taxon>
        <taxon>Cytophagia</taxon>
        <taxon>Cytophagales</taxon>
        <taxon>Hymenobacteraceae</taxon>
        <taxon>Hymenobacter</taxon>
    </lineage>
</organism>
<sequence>MEFNSKKLERISRFVYYLISLVLCFFLISLSNKIIDDLGLAAAPLAVEEFADQRAVAALDARKEALEAGIAALHDRNATVEKTLATAQQNYQDEKQSFDNWIKTRKTLGTPSKDQEVVDRARRLDGYYQVERAWRAQVAAREDSAAAKTKLLQKNEALAEQENQRTQARYETAAKGHELKVFLIRLLFVGPILTLGIFFFLRFRKDKFWPLYFGFTLFSLFAFFVGLVPYLPSYGGYVRYTVGIALSGGLGYYAIKRLRIYLDMKQEELKASSQERAKNVQLGAAEKALDDHFCPSCGKDFILKKWEVPVKNSPPENAMPVADFCRYCGLDLFADCYRCGHKNFVHLPFCAACGARPKLVAANETPGGGA</sequence>
<protein>
    <recommendedName>
        <fullName evidence="5">Zinc ribbon domain-containing protein</fullName>
    </recommendedName>
</protein>
<keyword evidence="2" id="KW-0472">Membrane</keyword>
<evidence type="ECO:0000256" key="1">
    <source>
        <dbReference type="SAM" id="Coils"/>
    </source>
</evidence>
<evidence type="ECO:0000313" key="3">
    <source>
        <dbReference type="EMBL" id="AWM32461.1"/>
    </source>
</evidence>
<evidence type="ECO:0000256" key="2">
    <source>
        <dbReference type="SAM" id="Phobius"/>
    </source>
</evidence>
<feature type="coiled-coil region" evidence="1">
    <location>
        <begin position="144"/>
        <end position="171"/>
    </location>
</feature>
<feature type="transmembrane region" description="Helical" evidence="2">
    <location>
        <begin position="14"/>
        <end position="35"/>
    </location>
</feature>
<accession>A0A2Z3GJJ8</accession>
<dbReference type="Proteomes" id="UP000245999">
    <property type="component" value="Chromosome"/>
</dbReference>
<name>A0A2Z3GJJ8_9BACT</name>
<feature type="coiled-coil region" evidence="1">
    <location>
        <begin position="70"/>
        <end position="97"/>
    </location>
</feature>
<feature type="transmembrane region" description="Helical" evidence="2">
    <location>
        <begin position="208"/>
        <end position="231"/>
    </location>
</feature>
<feature type="transmembrane region" description="Helical" evidence="2">
    <location>
        <begin position="182"/>
        <end position="201"/>
    </location>
</feature>
<evidence type="ECO:0000313" key="4">
    <source>
        <dbReference type="Proteomes" id="UP000245999"/>
    </source>
</evidence>
<keyword evidence="2" id="KW-0812">Transmembrane</keyword>
<dbReference type="AlphaFoldDB" id="A0A2Z3GJJ8"/>
<gene>
    <name evidence="3" type="ORF">DDQ68_06455</name>
</gene>
<proteinExistence type="predicted"/>
<dbReference type="RefSeq" id="WP_109655567.1">
    <property type="nucleotide sequence ID" value="NZ_CP029145.1"/>
</dbReference>
<dbReference type="EMBL" id="CP029145">
    <property type="protein sequence ID" value="AWM32461.1"/>
    <property type="molecule type" value="Genomic_DNA"/>
</dbReference>
<dbReference type="OrthoDB" id="7255862at2"/>